<keyword evidence="3" id="KW-1185">Reference proteome</keyword>
<name>K6Z602_9ALTE</name>
<dbReference type="InterPro" id="IPR002634">
    <property type="entry name" value="BolA"/>
</dbReference>
<dbReference type="SUPFAM" id="SSF82657">
    <property type="entry name" value="BolA-like"/>
    <property type="match status" value="1"/>
</dbReference>
<proteinExistence type="inferred from homology"/>
<dbReference type="Gene3D" id="3.30.300.90">
    <property type="entry name" value="BolA-like"/>
    <property type="match status" value="1"/>
</dbReference>
<evidence type="ECO:0000256" key="1">
    <source>
        <dbReference type="RuleBase" id="RU003860"/>
    </source>
</evidence>
<evidence type="ECO:0000313" key="2">
    <source>
        <dbReference type="EMBL" id="AGH44076.1"/>
    </source>
</evidence>
<dbReference type="EMBL" id="CP003837">
    <property type="protein sequence ID" value="AGH44076.1"/>
    <property type="molecule type" value="Genomic_DNA"/>
</dbReference>
<evidence type="ECO:0000313" key="3">
    <source>
        <dbReference type="Proteomes" id="UP000011864"/>
    </source>
</evidence>
<dbReference type="OrthoDB" id="9812890at2"/>
<dbReference type="Proteomes" id="UP000011864">
    <property type="component" value="Chromosome"/>
</dbReference>
<dbReference type="Pfam" id="PF01722">
    <property type="entry name" value="BolA"/>
    <property type="match status" value="1"/>
</dbReference>
<dbReference type="KEGG" id="gps:C427_1967"/>
<gene>
    <name evidence="2" type="ORF">C427_1967</name>
</gene>
<dbReference type="STRING" id="1129794.C427_1967"/>
<dbReference type="eggNOG" id="COG0271">
    <property type="taxonomic scope" value="Bacteria"/>
</dbReference>
<comment type="similarity">
    <text evidence="1">Belongs to the BolA/IbaG family.</text>
</comment>
<dbReference type="InterPro" id="IPR036065">
    <property type="entry name" value="BolA-like_sf"/>
</dbReference>
<dbReference type="RefSeq" id="WP_007643629.1">
    <property type="nucleotide sequence ID" value="NC_020514.1"/>
</dbReference>
<protein>
    <recommendedName>
        <fullName evidence="4">BolA family protein</fullName>
    </recommendedName>
</protein>
<dbReference type="HOGENOM" id="CLU_109462_4_1_6"/>
<accession>K6Z602</accession>
<sequence length="79" mass="8394">MSINQTIQDMIINEITDAQVTVNNVGNGHFSLVVTAQAFVGKNMLAKHKLVLSAIAPLMTGPSAPVHAIDNLKTMLPTP</sequence>
<dbReference type="PATRIC" id="fig|1129794.4.peg.1950"/>
<dbReference type="PIRSF" id="PIRSF003113">
    <property type="entry name" value="BolA"/>
    <property type="match status" value="1"/>
</dbReference>
<evidence type="ECO:0008006" key="4">
    <source>
        <dbReference type="Google" id="ProtNLM"/>
    </source>
</evidence>
<organism evidence="2 3">
    <name type="scientific">Paraglaciecola psychrophila 170</name>
    <dbReference type="NCBI Taxonomy" id="1129794"/>
    <lineage>
        <taxon>Bacteria</taxon>
        <taxon>Pseudomonadati</taxon>
        <taxon>Pseudomonadota</taxon>
        <taxon>Gammaproteobacteria</taxon>
        <taxon>Alteromonadales</taxon>
        <taxon>Alteromonadaceae</taxon>
        <taxon>Paraglaciecola</taxon>
    </lineage>
</organism>
<dbReference type="AlphaFoldDB" id="K6Z602"/>
<reference evidence="2 3" key="1">
    <citation type="journal article" date="2013" name="Genome Announc.">
        <title>Complete Genome Sequence of Glaciecola psychrophila Strain 170T.</title>
        <authorList>
            <person name="Yin J."/>
            <person name="Chen J."/>
            <person name="Liu G."/>
            <person name="Yu Y."/>
            <person name="Song L."/>
            <person name="Wang X."/>
            <person name="Qu X."/>
        </authorList>
    </citation>
    <scope>NUCLEOTIDE SEQUENCE [LARGE SCALE GENOMIC DNA]</scope>
    <source>
        <strain evidence="2 3">170</strain>
    </source>
</reference>